<reference evidence="3" key="1">
    <citation type="submission" date="2023-06" db="EMBL/GenBank/DDBJ databases">
        <title>Identification and characterization of horizontal gene transfer across gut microbiota members of farm animals based on homology search.</title>
        <authorList>
            <person name="Zeman M."/>
            <person name="Kubasova T."/>
            <person name="Jahodarova E."/>
            <person name="Nykrynova M."/>
            <person name="Rychlik I."/>
        </authorList>
    </citation>
    <scope>NUCLEOTIDE SEQUENCE [LARGE SCALE GENOMIC DNA]</scope>
    <source>
        <strain evidence="3">154_Feed</strain>
    </source>
</reference>
<dbReference type="RefSeq" id="WP_289545148.1">
    <property type="nucleotide sequence ID" value="NZ_JAUDDZ010000007.1"/>
</dbReference>
<feature type="transmembrane region" description="Helical" evidence="1">
    <location>
        <begin position="15"/>
        <end position="33"/>
    </location>
</feature>
<evidence type="ECO:0000313" key="3">
    <source>
        <dbReference type="Proteomes" id="UP001529421"/>
    </source>
</evidence>
<evidence type="ECO:0000256" key="1">
    <source>
        <dbReference type="SAM" id="Phobius"/>
    </source>
</evidence>
<accession>A0ABT7V9C0</accession>
<sequence>MDEIFTFLFGTREGFAVLFFAGVVITAIVAFVLERRTHRLYVDRGPKQGDDEDDWTL</sequence>
<evidence type="ECO:0000313" key="2">
    <source>
        <dbReference type="EMBL" id="MDM8275082.1"/>
    </source>
</evidence>
<protein>
    <submittedName>
        <fullName evidence="2">Uncharacterized protein</fullName>
    </submittedName>
</protein>
<dbReference type="Pfam" id="PF20485">
    <property type="entry name" value="DUF6724"/>
    <property type="match status" value="1"/>
</dbReference>
<organism evidence="2 3">
    <name type="scientific">Enorma phocaeensis</name>
    <dbReference type="NCBI Taxonomy" id="1871019"/>
    <lineage>
        <taxon>Bacteria</taxon>
        <taxon>Bacillati</taxon>
        <taxon>Actinomycetota</taxon>
        <taxon>Coriobacteriia</taxon>
        <taxon>Coriobacteriales</taxon>
        <taxon>Coriobacteriaceae</taxon>
        <taxon>Enorma</taxon>
    </lineage>
</organism>
<dbReference type="EMBL" id="JAUDDZ010000007">
    <property type="protein sequence ID" value="MDM8275082.1"/>
    <property type="molecule type" value="Genomic_DNA"/>
</dbReference>
<keyword evidence="1" id="KW-0812">Transmembrane</keyword>
<proteinExistence type="predicted"/>
<dbReference type="InterPro" id="IPR046570">
    <property type="entry name" value="DUF6724"/>
</dbReference>
<comment type="caution">
    <text evidence="2">The sequence shown here is derived from an EMBL/GenBank/DDBJ whole genome shotgun (WGS) entry which is preliminary data.</text>
</comment>
<name>A0ABT7V9C0_9ACTN</name>
<keyword evidence="1" id="KW-1133">Transmembrane helix</keyword>
<dbReference type="Proteomes" id="UP001529421">
    <property type="component" value="Unassembled WGS sequence"/>
</dbReference>
<gene>
    <name evidence="2" type="ORF">QUW28_06160</name>
</gene>
<keyword evidence="3" id="KW-1185">Reference proteome</keyword>
<keyword evidence="1" id="KW-0472">Membrane</keyword>